<sequence length="25" mass="3020">MMWTDQTCLFVKLHQTSKGKEKLHE</sequence>
<dbReference type="AlphaFoldDB" id="A0A382L2V3"/>
<reference evidence="1" key="1">
    <citation type="submission" date="2018-05" db="EMBL/GenBank/DDBJ databases">
        <authorList>
            <person name="Lanie J.A."/>
            <person name="Ng W.-L."/>
            <person name="Kazmierczak K.M."/>
            <person name="Andrzejewski T.M."/>
            <person name="Davidsen T.M."/>
            <person name="Wayne K.J."/>
            <person name="Tettelin H."/>
            <person name="Glass J.I."/>
            <person name="Rusch D."/>
            <person name="Podicherti R."/>
            <person name="Tsui H.-C.T."/>
            <person name="Winkler M.E."/>
        </authorList>
    </citation>
    <scope>NUCLEOTIDE SEQUENCE</scope>
</reference>
<organism evidence="1">
    <name type="scientific">marine metagenome</name>
    <dbReference type="NCBI Taxonomy" id="408172"/>
    <lineage>
        <taxon>unclassified sequences</taxon>
        <taxon>metagenomes</taxon>
        <taxon>ecological metagenomes</taxon>
    </lineage>
</organism>
<dbReference type="EMBL" id="UINC01083951">
    <property type="protein sequence ID" value="SVC30143.1"/>
    <property type="molecule type" value="Genomic_DNA"/>
</dbReference>
<feature type="non-terminal residue" evidence="1">
    <location>
        <position position="25"/>
    </location>
</feature>
<evidence type="ECO:0000313" key="1">
    <source>
        <dbReference type="EMBL" id="SVC30143.1"/>
    </source>
</evidence>
<protein>
    <submittedName>
        <fullName evidence="1">Uncharacterized protein</fullName>
    </submittedName>
</protein>
<gene>
    <name evidence="1" type="ORF">METZ01_LOCUS282997</name>
</gene>
<accession>A0A382L2V3</accession>
<proteinExistence type="predicted"/>
<name>A0A382L2V3_9ZZZZ</name>